<feature type="domain" description="Myb-like" evidence="6">
    <location>
        <begin position="73"/>
        <end position="123"/>
    </location>
</feature>
<accession>A0A1J4JKA8</accession>
<dbReference type="FunFam" id="1.10.10.60:FF:000016">
    <property type="entry name" value="Transcriptional activator Myb isoform A"/>
    <property type="match status" value="1"/>
</dbReference>
<dbReference type="InterPro" id="IPR001005">
    <property type="entry name" value="SANT/Myb"/>
</dbReference>
<feature type="compositionally biased region" description="Polar residues" evidence="5">
    <location>
        <begin position="206"/>
        <end position="225"/>
    </location>
</feature>
<dbReference type="CDD" id="cd00167">
    <property type="entry name" value="SANT"/>
    <property type="match status" value="2"/>
</dbReference>
<dbReference type="GO" id="GO:0042796">
    <property type="term" value="P:snRNA transcription by RNA polymerase III"/>
    <property type="evidence" value="ECO:0007669"/>
    <property type="project" value="TreeGrafter"/>
</dbReference>
<feature type="region of interest" description="Disordered" evidence="5">
    <location>
        <begin position="176"/>
        <end position="236"/>
    </location>
</feature>
<dbReference type="AlphaFoldDB" id="A0A1J4JKA8"/>
<evidence type="ECO:0000259" key="6">
    <source>
        <dbReference type="PROSITE" id="PS50090"/>
    </source>
</evidence>
<evidence type="ECO:0000256" key="4">
    <source>
        <dbReference type="ARBA" id="ARBA00023242"/>
    </source>
</evidence>
<dbReference type="Proteomes" id="UP000179807">
    <property type="component" value="Unassembled WGS sequence"/>
</dbReference>
<evidence type="ECO:0000313" key="10">
    <source>
        <dbReference type="Proteomes" id="UP000179807"/>
    </source>
</evidence>
<dbReference type="GO" id="GO:0019185">
    <property type="term" value="C:snRNA-activating protein complex"/>
    <property type="evidence" value="ECO:0007669"/>
    <property type="project" value="TreeGrafter"/>
</dbReference>
<evidence type="ECO:0008006" key="11">
    <source>
        <dbReference type="Google" id="ProtNLM"/>
    </source>
</evidence>
<protein>
    <recommendedName>
        <fullName evidence="11">Myb-like DNA-binding domain containing protein</fullName>
    </recommendedName>
</protein>
<dbReference type="SUPFAM" id="SSF46689">
    <property type="entry name" value="Homeodomain-like"/>
    <property type="match status" value="1"/>
</dbReference>
<feature type="domain" description="Myb-like" evidence="6">
    <location>
        <begin position="21"/>
        <end position="72"/>
    </location>
</feature>
<keyword evidence="4" id="KW-0539">Nucleus</keyword>
<dbReference type="PROSITE" id="PS51294">
    <property type="entry name" value="HTH_MYB"/>
    <property type="match status" value="2"/>
</dbReference>
<dbReference type="PROSITE" id="PS51293">
    <property type="entry name" value="SANT"/>
    <property type="match status" value="1"/>
</dbReference>
<comment type="caution">
    <text evidence="9">The sequence shown here is derived from an EMBL/GenBank/DDBJ whole genome shotgun (WGS) entry which is preliminary data.</text>
</comment>
<evidence type="ECO:0000313" key="9">
    <source>
        <dbReference type="EMBL" id="OHS98005.1"/>
    </source>
</evidence>
<dbReference type="PANTHER" id="PTHR46621:SF1">
    <property type="entry name" value="SNRNA-ACTIVATING PROTEIN COMPLEX SUBUNIT 4"/>
    <property type="match status" value="1"/>
</dbReference>
<dbReference type="RefSeq" id="XP_068351142.1">
    <property type="nucleotide sequence ID" value="XM_068510399.1"/>
</dbReference>
<dbReference type="GO" id="GO:0042795">
    <property type="term" value="P:snRNA transcription by RNA polymerase II"/>
    <property type="evidence" value="ECO:0007669"/>
    <property type="project" value="TreeGrafter"/>
</dbReference>
<keyword evidence="10" id="KW-1185">Reference proteome</keyword>
<dbReference type="InterPro" id="IPR009057">
    <property type="entry name" value="Homeodomain-like_sf"/>
</dbReference>
<keyword evidence="2" id="KW-0238">DNA-binding</keyword>
<dbReference type="Gene3D" id="1.10.10.60">
    <property type="entry name" value="Homeodomain-like"/>
    <property type="match status" value="2"/>
</dbReference>
<feature type="domain" description="HTH myb-type" evidence="8">
    <location>
        <begin position="80"/>
        <end position="126"/>
    </location>
</feature>
<sequence>MMTINSYPRILEEIPKQFSKRAHQVKSKFTKEEDERLEEAVKTHGTLDWGLVAKCVGNRTPRQCRERWNNYVNPKLVQTPWSDSEDALLFQTHFFLGNNWRAIEQYFPNRSKNNIKNRWSLLRQALPFMIENMRKCQKTESFQNFNHFGSSNYPIKPPKTTNFDCNTYSIHTNEEKIDSENVNQTEKNKNVNQNRNNQTMNGNKQTMNGNKQTMNGNKQTMNGNKQTMNENNQTMNENNNFHMINEIVDTNKLSNDSNWSHSSGIEKSVAENTLGQPKYDNNETTHSHCDLREPIKSFEGTICDLMSSPGMYCSEIGCAEETLFSQMNLNLSEIFTPRNGLLVDIDQDWMFNDRFF</sequence>
<dbReference type="Pfam" id="PF00249">
    <property type="entry name" value="Myb_DNA-binding"/>
    <property type="match status" value="2"/>
</dbReference>
<gene>
    <name evidence="9" type="ORF">TRFO_35683</name>
</gene>
<keyword evidence="1" id="KW-0805">Transcription regulation</keyword>
<dbReference type="GeneID" id="94845103"/>
<feature type="domain" description="SANT" evidence="7">
    <location>
        <begin position="24"/>
        <end position="75"/>
    </location>
</feature>
<evidence type="ECO:0000256" key="1">
    <source>
        <dbReference type="ARBA" id="ARBA00023015"/>
    </source>
</evidence>
<dbReference type="GO" id="GO:0001006">
    <property type="term" value="F:RNA polymerase III type 3 promoter sequence-specific DNA binding"/>
    <property type="evidence" value="ECO:0007669"/>
    <property type="project" value="TreeGrafter"/>
</dbReference>
<feature type="domain" description="HTH myb-type" evidence="8">
    <location>
        <begin position="21"/>
        <end position="76"/>
    </location>
</feature>
<dbReference type="OrthoDB" id="2143914at2759"/>
<dbReference type="SMART" id="SM00717">
    <property type="entry name" value="SANT"/>
    <property type="match status" value="2"/>
</dbReference>
<dbReference type="PROSITE" id="PS50090">
    <property type="entry name" value="MYB_LIKE"/>
    <property type="match status" value="2"/>
</dbReference>
<proteinExistence type="predicted"/>
<evidence type="ECO:0000256" key="3">
    <source>
        <dbReference type="ARBA" id="ARBA00023163"/>
    </source>
</evidence>
<evidence type="ECO:0000256" key="2">
    <source>
        <dbReference type="ARBA" id="ARBA00023125"/>
    </source>
</evidence>
<evidence type="ECO:0000256" key="5">
    <source>
        <dbReference type="SAM" id="MobiDB-lite"/>
    </source>
</evidence>
<dbReference type="EMBL" id="MLAK01001081">
    <property type="protein sequence ID" value="OHS98005.1"/>
    <property type="molecule type" value="Genomic_DNA"/>
</dbReference>
<feature type="compositionally biased region" description="Low complexity" evidence="5">
    <location>
        <begin position="226"/>
        <end position="236"/>
    </location>
</feature>
<feature type="compositionally biased region" description="Low complexity" evidence="5">
    <location>
        <begin position="190"/>
        <end position="205"/>
    </location>
</feature>
<dbReference type="InterPro" id="IPR051575">
    <property type="entry name" value="Myb-like_DNA-bd"/>
</dbReference>
<organism evidence="9 10">
    <name type="scientific">Tritrichomonas foetus</name>
    <dbReference type="NCBI Taxonomy" id="1144522"/>
    <lineage>
        <taxon>Eukaryota</taxon>
        <taxon>Metamonada</taxon>
        <taxon>Parabasalia</taxon>
        <taxon>Tritrichomonadida</taxon>
        <taxon>Tritrichomonadidae</taxon>
        <taxon>Tritrichomonas</taxon>
    </lineage>
</organism>
<reference evidence="9" key="1">
    <citation type="submission" date="2016-10" db="EMBL/GenBank/DDBJ databases">
        <authorList>
            <person name="Benchimol M."/>
            <person name="Almeida L.G."/>
            <person name="Vasconcelos A.T."/>
            <person name="Perreira-Neves A."/>
            <person name="Rosa I.A."/>
            <person name="Tasca T."/>
            <person name="Bogo M.R."/>
            <person name="de Souza W."/>
        </authorList>
    </citation>
    <scope>NUCLEOTIDE SEQUENCE [LARGE SCALE GENOMIC DNA]</scope>
    <source>
        <strain evidence="9">K</strain>
    </source>
</reference>
<dbReference type="PANTHER" id="PTHR46621">
    <property type="entry name" value="SNRNA-ACTIVATING PROTEIN COMPLEX SUBUNIT 4"/>
    <property type="match status" value="1"/>
</dbReference>
<name>A0A1J4JKA8_9EUKA</name>
<dbReference type="VEuPathDB" id="TrichDB:TRFO_35683"/>
<dbReference type="InterPro" id="IPR017884">
    <property type="entry name" value="SANT_dom"/>
</dbReference>
<evidence type="ECO:0000259" key="7">
    <source>
        <dbReference type="PROSITE" id="PS51293"/>
    </source>
</evidence>
<dbReference type="GO" id="GO:0000978">
    <property type="term" value="F:RNA polymerase II cis-regulatory region sequence-specific DNA binding"/>
    <property type="evidence" value="ECO:0007669"/>
    <property type="project" value="TreeGrafter"/>
</dbReference>
<keyword evidence="3" id="KW-0804">Transcription</keyword>
<evidence type="ECO:0000259" key="8">
    <source>
        <dbReference type="PROSITE" id="PS51294"/>
    </source>
</evidence>
<dbReference type="InterPro" id="IPR017930">
    <property type="entry name" value="Myb_dom"/>
</dbReference>